<name>A0A0F9A643_9ZZZZ</name>
<accession>A0A0F9A643</accession>
<organism evidence="1">
    <name type="scientific">marine sediment metagenome</name>
    <dbReference type="NCBI Taxonomy" id="412755"/>
    <lineage>
        <taxon>unclassified sequences</taxon>
        <taxon>metagenomes</taxon>
        <taxon>ecological metagenomes</taxon>
    </lineage>
</organism>
<proteinExistence type="predicted"/>
<evidence type="ECO:0000313" key="1">
    <source>
        <dbReference type="EMBL" id="KKK74029.1"/>
    </source>
</evidence>
<reference evidence="1" key="1">
    <citation type="journal article" date="2015" name="Nature">
        <title>Complex archaea that bridge the gap between prokaryotes and eukaryotes.</title>
        <authorList>
            <person name="Spang A."/>
            <person name="Saw J.H."/>
            <person name="Jorgensen S.L."/>
            <person name="Zaremba-Niedzwiedzka K."/>
            <person name="Martijn J."/>
            <person name="Lind A.E."/>
            <person name="van Eijk R."/>
            <person name="Schleper C."/>
            <person name="Guy L."/>
            <person name="Ettema T.J."/>
        </authorList>
    </citation>
    <scope>NUCLEOTIDE SEQUENCE</scope>
</reference>
<protein>
    <submittedName>
        <fullName evidence="1">Uncharacterized protein</fullName>
    </submittedName>
</protein>
<comment type="caution">
    <text evidence="1">The sequence shown here is derived from an EMBL/GenBank/DDBJ whole genome shotgun (WGS) entry which is preliminary data.</text>
</comment>
<dbReference type="EMBL" id="LAZR01056513">
    <property type="protein sequence ID" value="KKK74029.1"/>
    <property type="molecule type" value="Genomic_DNA"/>
</dbReference>
<gene>
    <name evidence="1" type="ORF">LCGC14_2887900</name>
</gene>
<dbReference type="AlphaFoldDB" id="A0A0F9A643"/>
<sequence>MHPANHSAINRWGPARLVGFGVGGAESSSLVVVSTHSGGRMGSTGRMGSYVVDHGLDLWDHVTQYQVGGRLIYRVVVFNDQDDTGFVGRVVYGVWLVVVHPIRVTW</sequence>